<evidence type="ECO:0000259" key="4">
    <source>
        <dbReference type="PROSITE" id="PS51186"/>
    </source>
</evidence>
<evidence type="ECO:0000256" key="3">
    <source>
        <dbReference type="ARBA" id="ARBA00038502"/>
    </source>
</evidence>
<keyword evidence="1" id="KW-0808">Transferase</keyword>
<evidence type="ECO:0000313" key="6">
    <source>
        <dbReference type="Proteomes" id="UP000614490"/>
    </source>
</evidence>
<evidence type="ECO:0000256" key="2">
    <source>
        <dbReference type="ARBA" id="ARBA00023315"/>
    </source>
</evidence>
<feature type="domain" description="N-acetyltransferase" evidence="4">
    <location>
        <begin position="3"/>
        <end position="169"/>
    </location>
</feature>
<dbReference type="InterPro" id="IPR051531">
    <property type="entry name" value="N-acetyltransferase"/>
</dbReference>
<evidence type="ECO:0000256" key="1">
    <source>
        <dbReference type="ARBA" id="ARBA00022679"/>
    </source>
</evidence>
<dbReference type="PANTHER" id="PTHR43792:SF8">
    <property type="entry name" value="[RIBOSOMAL PROTEIN US5]-ALANINE N-ACETYLTRANSFERASE"/>
    <property type="match status" value="1"/>
</dbReference>
<organism evidence="5 6">
    <name type="scientific">Halobacillus yeomjeoni</name>
    <dbReference type="NCBI Taxonomy" id="311194"/>
    <lineage>
        <taxon>Bacteria</taxon>
        <taxon>Bacillati</taxon>
        <taxon>Bacillota</taxon>
        <taxon>Bacilli</taxon>
        <taxon>Bacillales</taxon>
        <taxon>Bacillaceae</taxon>
        <taxon>Halobacillus</taxon>
    </lineage>
</organism>
<gene>
    <name evidence="5" type="ORF">H0267_02600</name>
</gene>
<name>A0A931MUB9_9BACI</name>
<dbReference type="InterPro" id="IPR000182">
    <property type="entry name" value="GNAT_dom"/>
</dbReference>
<dbReference type="RefSeq" id="WP_197315725.1">
    <property type="nucleotide sequence ID" value="NZ_JADZSC010000001.1"/>
</dbReference>
<reference evidence="5 6" key="1">
    <citation type="journal article" date="2005" name="Int. J. Syst. Evol. Microbiol.">
        <title>Halobacillus yeomjeoni sp. nov., isolated from a marine solar saltern in Korea.</title>
        <authorList>
            <person name="Yoon J.H."/>
            <person name="Kang S.J."/>
            <person name="Lee C.H."/>
            <person name="Oh H.W."/>
            <person name="Oh T.K."/>
        </authorList>
    </citation>
    <scope>NUCLEOTIDE SEQUENCE [LARGE SCALE GENOMIC DNA]</scope>
    <source>
        <strain evidence="5 6">KCTC 3957</strain>
    </source>
</reference>
<keyword evidence="6" id="KW-1185">Reference proteome</keyword>
<evidence type="ECO:0000313" key="5">
    <source>
        <dbReference type="EMBL" id="MBH0229094.1"/>
    </source>
</evidence>
<keyword evidence="2" id="KW-0012">Acyltransferase</keyword>
<comment type="caution">
    <text evidence="5">The sequence shown here is derived from an EMBL/GenBank/DDBJ whole genome shotgun (WGS) entry which is preliminary data.</text>
</comment>
<dbReference type="AlphaFoldDB" id="A0A931MUB9"/>
<dbReference type="GO" id="GO:0008999">
    <property type="term" value="F:protein-N-terminal-alanine acetyltransferase activity"/>
    <property type="evidence" value="ECO:0007669"/>
    <property type="project" value="TreeGrafter"/>
</dbReference>
<proteinExistence type="inferred from homology"/>
<accession>A0A931MUB9</accession>
<dbReference type="InterPro" id="IPR016181">
    <property type="entry name" value="Acyl_CoA_acyltransferase"/>
</dbReference>
<dbReference type="Proteomes" id="UP000614490">
    <property type="component" value="Unassembled WGS sequence"/>
</dbReference>
<dbReference type="Pfam" id="PF13302">
    <property type="entry name" value="Acetyltransf_3"/>
    <property type="match status" value="1"/>
</dbReference>
<dbReference type="PANTHER" id="PTHR43792">
    <property type="entry name" value="GNAT FAMILY, PUTATIVE (AFU_ORTHOLOGUE AFUA_3G00765)-RELATED-RELATED"/>
    <property type="match status" value="1"/>
</dbReference>
<sequence length="169" mass="19673">MEITIHQLKGEDAEAVFKFENDNRTFFEKMVPSRGEEYYNFDTFMVRHQTLLEEQSQGLSAFYLIRKSNNELLGRINLIDIDKSKISGYVGYRVGENHTGKGIACKALHMLMEDLKEEGFTKLSAKTTNNNFASQKVLERNGFKKLEENNEEFVMNGETLRFVHYVWVI</sequence>
<protein>
    <submittedName>
        <fullName evidence="5">GNAT family N-acetyltransferase</fullName>
    </submittedName>
</protein>
<dbReference type="SUPFAM" id="SSF55729">
    <property type="entry name" value="Acyl-CoA N-acyltransferases (Nat)"/>
    <property type="match status" value="1"/>
</dbReference>
<dbReference type="GO" id="GO:0005737">
    <property type="term" value="C:cytoplasm"/>
    <property type="evidence" value="ECO:0007669"/>
    <property type="project" value="TreeGrafter"/>
</dbReference>
<comment type="similarity">
    <text evidence="3">Belongs to the acetyltransferase family. RimJ subfamily.</text>
</comment>
<dbReference type="PROSITE" id="PS51186">
    <property type="entry name" value="GNAT"/>
    <property type="match status" value="1"/>
</dbReference>
<dbReference type="EMBL" id="JADZSC010000001">
    <property type="protein sequence ID" value="MBH0229094.1"/>
    <property type="molecule type" value="Genomic_DNA"/>
</dbReference>
<dbReference type="Gene3D" id="3.40.630.30">
    <property type="match status" value="1"/>
</dbReference>